<evidence type="ECO:0000259" key="6">
    <source>
        <dbReference type="PROSITE" id="PS50045"/>
    </source>
</evidence>
<dbReference type="InterPro" id="IPR003018">
    <property type="entry name" value="GAF"/>
</dbReference>
<keyword evidence="3" id="KW-0805">Transcription regulation</keyword>
<evidence type="ECO:0000256" key="4">
    <source>
        <dbReference type="ARBA" id="ARBA00023125"/>
    </source>
</evidence>
<protein>
    <submittedName>
        <fullName evidence="7">Nitric oxide reductase transcriptional regulator NorR</fullName>
    </submittedName>
</protein>
<keyword evidence="5" id="KW-0804">Transcription</keyword>
<dbReference type="RefSeq" id="WP_181736772.1">
    <property type="nucleotide sequence ID" value="NZ_JACEMT010000033.1"/>
</dbReference>
<dbReference type="SMART" id="SM00065">
    <property type="entry name" value="GAF"/>
    <property type="match status" value="1"/>
</dbReference>
<dbReference type="FunFam" id="3.40.50.300:FF:000006">
    <property type="entry name" value="DNA-binding transcriptional regulator NtrC"/>
    <property type="match status" value="1"/>
</dbReference>
<keyword evidence="4" id="KW-0238">DNA-binding</keyword>
<dbReference type="SUPFAM" id="SSF52540">
    <property type="entry name" value="P-loop containing nucleoside triphosphate hydrolases"/>
    <property type="match status" value="1"/>
</dbReference>
<dbReference type="AlphaFoldDB" id="A0A7W2AB94"/>
<dbReference type="Gene3D" id="3.30.450.40">
    <property type="match status" value="1"/>
</dbReference>
<dbReference type="PROSITE" id="PS00688">
    <property type="entry name" value="SIGMA54_INTERACT_3"/>
    <property type="match status" value="1"/>
</dbReference>
<dbReference type="GO" id="GO:0005524">
    <property type="term" value="F:ATP binding"/>
    <property type="evidence" value="ECO:0007669"/>
    <property type="project" value="UniProtKB-KW"/>
</dbReference>
<dbReference type="PROSITE" id="PS50045">
    <property type="entry name" value="SIGMA54_INTERACT_4"/>
    <property type="match status" value="1"/>
</dbReference>
<dbReference type="PANTHER" id="PTHR32071">
    <property type="entry name" value="TRANSCRIPTIONAL REGULATORY PROTEIN"/>
    <property type="match status" value="1"/>
</dbReference>
<dbReference type="Proteomes" id="UP000538931">
    <property type="component" value="Unassembled WGS sequence"/>
</dbReference>
<dbReference type="InterPro" id="IPR002078">
    <property type="entry name" value="Sigma_54_int"/>
</dbReference>
<evidence type="ECO:0000313" key="7">
    <source>
        <dbReference type="EMBL" id="MBA4501179.1"/>
    </source>
</evidence>
<dbReference type="InterPro" id="IPR025662">
    <property type="entry name" value="Sigma_54_int_dom_ATP-bd_1"/>
</dbReference>
<dbReference type="SUPFAM" id="SSF55781">
    <property type="entry name" value="GAF domain-like"/>
    <property type="match status" value="1"/>
</dbReference>
<dbReference type="InterPro" id="IPR003593">
    <property type="entry name" value="AAA+_ATPase"/>
</dbReference>
<dbReference type="Pfam" id="PF01590">
    <property type="entry name" value="GAF"/>
    <property type="match status" value="1"/>
</dbReference>
<dbReference type="Pfam" id="PF00158">
    <property type="entry name" value="Sigma54_activat"/>
    <property type="match status" value="1"/>
</dbReference>
<name>A0A7W2AB94_9GAMM</name>
<dbReference type="PROSITE" id="PS00676">
    <property type="entry name" value="SIGMA54_INTERACT_2"/>
    <property type="match status" value="1"/>
</dbReference>
<dbReference type="Gene3D" id="1.10.10.60">
    <property type="entry name" value="Homeodomain-like"/>
    <property type="match status" value="1"/>
</dbReference>
<evidence type="ECO:0000256" key="1">
    <source>
        <dbReference type="ARBA" id="ARBA00022741"/>
    </source>
</evidence>
<evidence type="ECO:0000256" key="3">
    <source>
        <dbReference type="ARBA" id="ARBA00023015"/>
    </source>
</evidence>
<dbReference type="EMBL" id="JACEMT010000033">
    <property type="protein sequence ID" value="MBA4501179.1"/>
    <property type="molecule type" value="Genomic_DNA"/>
</dbReference>
<dbReference type="Gene3D" id="1.10.8.60">
    <property type="match status" value="1"/>
</dbReference>
<dbReference type="InterPro" id="IPR009057">
    <property type="entry name" value="Homeodomain-like_sf"/>
</dbReference>
<keyword evidence="2" id="KW-0067">ATP-binding</keyword>
<sequence>MTSFGIADSMISVVSDLSRPIPAGERYQRLLESIQRHFPCDAVALLRLRDSTLHPLAACGLSDDTLGRAFRVDDHPRLARILLSREPVRFAADSDLPDPYDGLIASLDTALHVHDCMGIALYIDDQPWGVLTLDALVPKAFDQIDPVELRAFIRLAEASIKVAVLIQSLELRVNKEHEVARVLLQDVGRSELMGDSPCIRSLIDELDLVAGSDLSVLIGGETGVGKELVARHLHMRSARVEAPLVYVNCAALPESLMESELFGHTKGAFSGATSARRGKFELADGGTLFLDEIGELPLAMQPKLLRALQTGEMQRLGSDHTHRADVRVIAATNRNLKHEILAGRFRADLYHRLSVYPVTVPPLRERGRDVLLLAGHFLELNRRKLGLGSLRLSRNACAALMAYNWPGNVRELEHLMSRAVLRLSASRKSSVRVLTLDAELLALPSKRGVPGTSEMDSEVVLSVPQYVDNASLREATDRFQVELISRVLHRNACNRTAAARELGVDPGNFNRLLKRLNVNVEAIKQGIATLR</sequence>
<feature type="domain" description="Sigma-54 factor interaction" evidence="6">
    <location>
        <begin position="192"/>
        <end position="421"/>
    </location>
</feature>
<dbReference type="InterPro" id="IPR025944">
    <property type="entry name" value="Sigma_54_int_dom_CS"/>
</dbReference>
<accession>A0A7W2AB94</accession>
<organism evidence="7 8">
    <name type="scientific">Marinobacterium marinum</name>
    <dbReference type="NCBI Taxonomy" id="2756129"/>
    <lineage>
        <taxon>Bacteria</taxon>
        <taxon>Pseudomonadati</taxon>
        <taxon>Pseudomonadota</taxon>
        <taxon>Gammaproteobacteria</taxon>
        <taxon>Oceanospirillales</taxon>
        <taxon>Oceanospirillaceae</taxon>
        <taxon>Marinobacterium</taxon>
    </lineage>
</organism>
<dbReference type="Pfam" id="PF25601">
    <property type="entry name" value="AAA_lid_14"/>
    <property type="match status" value="1"/>
</dbReference>
<dbReference type="PROSITE" id="PS00675">
    <property type="entry name" value="SIGMA54_INTERACT_1"/>
    <property type="match status" value="1"/>
</dbReference>
<dbReference type="Gene3D" id="3.40.50.300">
    <property type="entry name" value="P-loop containing nucleotide triphosphate hydrolases"/>
    <property type="match status" value="1"/>
</dbReference>
<dbReference type="InterPro" id="IPR029016">
    <property type="entry name" value="GAF-like_dom_sf"/>
</dbReference>
<evidence type="ECO:0000256" key="5">
    <source>
        <dbReference type="ARBA" id="ARBA00023163"/>
    </source>
</evidence>
<proteinExistence type="predicted"/>
<evidence type="ECO:0000313" key="8">
    <source>
        <dbReference type="Proteomes" id="UP000538931"/>
    </source>
</evidence>
<dbReference type="InterPro" id="IPR025943">
    <property type="entry name" value="Sigma_54_int_dom_ATP-bd_2"/>
</dbReference>
<dbReference type="SUPFAM" id="SSF46689">
    <property type="entry name" value="Homeodomain-like"/>
    <property type="match status" value="1"/>
</dbReference>
<keyword evidence="1" id="KW-0547">Nucleotide-binding</keyword>
<dbReference type="SMART" id="SM00382">
    <property type="entry name" value="AAA"/>
    <property type="match status" value="1"/>
</dbReference>
<dbReference type="CDD" id="cd00009">
    <property type="entry name" value="AAA"/>
    <property type="match status" value="1"/>
</dbReference>
<evidence type="ECO:0000256" key="2">
    <source>
        <dbReference type="ARBA" id="ARBA00022840"/>
    </source>
</evidence>
<reference evidence="7 8" key="1">
    <citation type="submission" date="2020-07" db="EMBL/GenBank/DDBJ databases">
        <title>Bacterium isolated from marien macroalgae.</title>
        <authorList>
            <person name="Zhu K."/>
            <person name="Lu D."/>
            <person name="Du Z."/>
        </authorList>
    </citation>
    <scope>NUCLEOTIDE SEQUENCE [LARGE SCALE GENOMIC DNA]</scope>
    <source>
        <strain evidence="7 8">3-1745</strain>
    </source>
</reference>
<keyword evidence="8" id="KW-1185">Reference proteome</keyword>
<gene>
    <name evidence="7" type="primary">norR</name>
    <name evidence="7" type="ORF">H1S06_02190</name>
</gene>
<dbReference type="NCBIfam" id="NF003451">
    <property type="entry name" value="PRK05022.1"/>
    <property type="match status" value="1"/>
</dbReference>
<dbReference type="GO" id="GO:0006355">
    <property type="term" value="P:regulation of DNA-templated transcription"/>
    <property type="evidence" value="ECO:0007669"/>
    <property type="project" value="InterPro"/>
</dbReference>
<dbReference type="InterPro" id="IPR058031">
    <property type="entry name" value="AAA_lid_NorR"/>
</dbReference>
<dbReference type="InterPro" id="IPR027417">
    <property type="entry name" value="P-loop_NTPase"/>
</dbReference>
<dbReference type="PANTHER" id="PTHR32071:SF35">
    <property type="entry name" value="ANAEROBIC NITRIC OXIDE REDUCTASE TRANSCRIPTION REGULATOR NORR"/>
    <property type="match status" value="1"/>
</dbReference>
<comment type="caution">
    <text evidence="7">The sequence shown here is derived from an EMBL/GenBank/DDBJ whole genome shotgun (WGS) entry which is preliminary data.</text>
</comment>
<dbReference type="GO" id="GO:0003677">
    <property type="term" value="F:DNA binding"/>
    <property type="evidence" value="ECO:0007669"/>
    <property type="project" value="UniProtKB-KW"/>
</dbReference>